<feature type="transmembrane region" description="Helical" evidence="1">
    <location>
        <begin position="125"/>
        <end position="143"/>
    </location>
</feature>
<comment type="caution">
    <text evidence="2">The sequence shown here is derived from an EMBL/GenBank/DDBJ whole genome shotgun (WGS) entry which is preliminary data.</text>
</comment>
<feature type="transmembrane region" description="Helical" evidence="1">
    <location>
        <begin position="207"/>
        <end position="228"/>
    </location>
</feature>
<dbReference type="InterPro" id="IPR034804">
    <property type="entry name" value="SQR/QFR_C/D"/>
</dbReference>
<dbReference type="GO" id="GO:0016020">
    <property type="term" value="C:membrane"/>
    <property type="evidence" value="ECO:0007669"/>
    <property type="project" value="InterPro"/>
</dbReference>
<gene>
    <name evidence="2" type="ORF">BCL32_3079</name>
</gene>
<accession>A0A559TJ79</accession>
<evidence type="ECO:0000256" key="1">
    <source>
        <dbReference type="SAM" id="Phobius"/>
    </source>
</evidence>
<dbReference type="SUPFAM" id="SSF81343">
    <property type="entry name" value="Fumarate reductase respiratory complex transmembrane subunits"/>
    <property type="match status" value="1"/>
</dbReference>
<proteinExistence type="predicted"/>
<feature type="non-terminal residue" evidence="2">
    <location>
        <position position="1"/>
    </location>
</feature>
<keyword evidence="1" id="KW-0812">Transmembrane</keyword>
<feature type="transmembrane region" description="Helical" evidence="1">
    <location>
        <begin position="177"/>
        <end position="195"/>
    </location>
</feature>
<keyword evidence="1" id="KW-1133">Transmembrane helix</keyword>
<dbReference type="Proteomes" id="UP000319824">
    <property type="component" value="Unassembled WGS sequence"/>
</dbReference>
<protein>
    <submittedName>
        <fullName evidence="2">Adenylate cyclase</fullName>
    </submittedName>
</protein>
<evidence type="ECO:0000313" key="2">
    <source>
        <dbReference type="EMBL" id="TVZ74675.1"/>
    </source>
</evidence>
<dbReference type="EMBL" id="VISO01000002">
    <property type="protein sequence ID" value="TVZ74675.1"/>
    <property type="molecule type" value="Genomic_DNA"/>
</dbReference>
<name>A0A559TJ79_9HYPH</name>
<dbReference type="AlphaFoldDB" id="A0A559TJ79"/>
<keyword evidence="1" id="KW-0472">Membrane</keyword>
<reference evidence="2 3" key="1">
    <citation type="submission" date="2019-06" db="EMBL/GenBank/DDBJ databases">
        <title>Pac Bio to generate improved reference genome sequences for organisms with transposon mutant libraries (support for FEBA project).</title>
        <authorList>
            <person name="Blow M."/>
        </authorList>
    </citation>
    <scope>NUCLEOTIDE SEQUENCE [LARGE SCALE GENOMIC DNA]</scope>
    <source>
        <strain evidence="2 3">USDA 1844</strain>
    </source>
</reference>
<feature type="transmembrane region" description="Helical" evidence="1">
    <location>
        <begin position="95"/>
        <end position="113"/>
    </location>
</feature>
<feature type="transmembrane region" description="Helical" evidence="1">
    <location>
        <begin position="54"/>
        <end position="74"/>
    </location>
</feature>
<sequence>HFAFTSTSLEHDPRSCETVFRRSKRQERNEWQPSRIQAFFRSATSGRARLGSGLVMFTFVVLHLSNHALGLISVAAADDGRRLFVALWRNPLGTLIFYSAIFIHIVLVLRSIYMRRSLVMPNGEMAQIVLGLAIPLLLIDHVVGTRIVHELYRYADNYETVVRQLWILSFGNGIRQAVALIVVWIHGCIGLHFWLRYRPWYDGLAPLLLALAILLPVLSLLGFTRWAARSPSRTMRVLSTPGAIRKT</sequence>
<organism evidence="2 3">
    <name type="scientific">Rhizobium mongolense USDA 1844</name>
    <dbReference type="NCBI Taxonomy" id="1079460"/>
    <lineage>
        <taxon>Bacteria</taxon>
        <taxon>Pseudomonadati</taxon>
        <taxon>Pseudomonadota</taxon>
        <taxon>Alphaproteobacteria</taxon>
        <taxon>Hyphomicrobiales</taxon>
        <taxon>Rhizobiaceae</taxon>
        <taxon>Rhizobium/Agrobacterium group</taxon>
        <taxon>Rhizobium</taxon>
    </lineage>
</organism>
<evidence type="ECO:0000313" key="3">
    <source>
        <dbReference type="Proteomes" id="UP000319824"/>
    </source>
</evidence>